<dbReference type="Proteomes" id="UP000053825">
    <property type="component" value="Unassembled WGS sequence"/>
</dbReference>
<evidence type="ECO:0000256" key="1">
    <source>
        <dbReference type="SAM" id="SignalP"/>
    </source>
</evidence>
<organism evidence="2 3">
    <name type="scientific">Habropoda laboriosa</name>
    <dbReference type="NCBI Taxonomy" id="597456"/>
    <lineage>
        <taxon>Eukaryota</taxon>
        <taxon>Metazoa</taxon>
        <taxon>Ecdysozoa</taxon>
        <taxon>Arthropoda</taxon>
        <taxon>Hexapoda</taxon>
        <taxon>Insecta</taxon>
        <taxon>Pterygota</taxon>
        <taxon>Neoptera</taxon>
        <taxon>Endopterygota</taxon>
        <taxon>Hymenoptera</taxon>
        <taxon>Apocrita</taxon>
        <taxon>Aculeata</taxon>
        <taxon>Apoidea</taxon>
        <taxon>Anthophila</taxon>
        <taxon>Apidae</taxon>
        <taxon>Habropoda</taxon>
    </lineage>
</organism>
<reference evidence="2 3" key="1">
    <citation type="submission" date="2015-07" db="EMBL/GenBank/DDBJ databases">
        <title>The genome of Habropoda laboriosa.</title>
        <authorList>
            <person name="Pan H."/>
            <person name="Kapheim K."/>
        </authorList>
    </citation>
    <scope>NUCLEOTIDE SEQUENCE [LARGE SCALE GENOMIC DNA]</scope>
    <source>
        <strain evidence="2">0110345459</strain>
    </source>
</reference>
<feature type="chain" id="PRO_5005575319" evidence="1">
    <location>
        <begin position="19"/>
        <end position="50"/>
    </location>
</feature>
<protein>
    <submittedName>
        <fullName evidence="2">Uncharacterized protein</fullName>
    </submittedName>
</protein>
<evidence type="ECO:0000313" key="2">
    <source>
        <dbReference type="EMBL" id="KOC69852.1"/>
    </source>
</evidence>
<keyword evidence="3" id="KW-1185">Reference proteome</keyword>
<proteinExistence type="predicted"/>
<name>A0A0L7RFY6_9HYME</name>
<feature type="signal peptide" evidence="1">
    <location>
        <begin position="1"/>
        <end position="18"/>
    </location>
</feature>
<sequence length="50" mass="5725">MRVYIVQYLCAVLMQALSATVSIDPVNRCVLQKVVHFIYLMKKSTCQFAT</sequence>
<dbReference type="AlphaFoldDB" id="A0A0L7RFY6"/>
<accession>A0A0L7RFY6</accession>
<dbReference type="EMBL" id="KQ414598">
    <property type="protein sequence ID" value="KOC69852.1"/>
    <property type="molecule type" value="Genomic_DNA"/>
</dbReference>
<evidence type="ECO:0000313" key="3">
    <source>
        <dbReference type="Proteomes" id="UP000053825"/>
    </source>
</evidence>
<gene>
    <name evidence="2" type="ORF">WH47_07062</name>
</gene>
<keyword evidence="1" id="KW-0732">Signal</keyword>